<feature type="compositionally biased region" description="Polar residues" evidence="9">
    <location>
        <begin position="1200"/>
        <end position="1211"/>
    </location>
</feature>
<reference evidence="11" key="1">
    <citation type="journal article" date="2023" name="G3 (Bethesda)">
        <title>Whole genome assembly and annotation of the endangered Caribbean coral Acropora cervicornis.</title>
        <authorList>
            <person name="Selwyn J.D."/>
            <person name="Vollmer S.V."/>
        </authorList>
    </citation>
    <scope>NUCLEOTIDE SEQUENCE</scope>
    <source>
        <strain evidence="11">K2</strain>
    </source>
</reference>
<feature type="region of interest" description="Disordered" evidence="9">
    <location>
        <begin position="982"/>
        <end position="1147"/>
    </location>
</feature>
<keyword evidence="8" id="KW-0175">Coiled coil</keyword>
<evidence type="ECO:0000256" key="4">
    <source>
        <dbReference type="ARBA" id="ARBA00022777"/>
    </source>
</evidence>
<keyword evidence="12" id="KW-1185">Reference proteome</keyword>
<comment type="caution">
    <text evidence="11">The sequence shown here is derived from an EMBL/GenBank/DDBJ whole genome shotgun (WGS) entry which is preliminary data.</text>
</comment>
<evidence type="ECO:0000256" key="8">
    <source>
        <dbReference type="SAM" id="Coils"/>
    </source>
</evidence>
<dbReference type="Pfam" id="PF00069">
    <property type="entry name" value="Pkinase"/>
    <property type="match status" value="1"/>
</dbReference>
<dbReference type="InterPro" id="IPR002110">
    <property type="entry name" value="Ankyrin_rpt"/>
</dbReference>
<gene>
    <name evidence="11" type="ORF">P5673_007150</name>
</gene>
<sequence length="1741" mass="190707">MMRGDLPNGHRTPVRVKRSKKFMRHYYEYSLRLFNDGRPDDYVKDLFLNAAKNGDYERVQNFLVRTSRNLSVNVDAKDQNGFTAIMHAALNEHRKVVSLLLNYGADITLWNNRGQSVLDFAPDSMKQLLLRSVARQGYSSRHLLQASWQGNLELVKKLLSSKSKSGILDVNCKNADGLTPLLLVTRDLNLFQKIETAVLENGYSPAEVVRELLQHNANCGAKDSEGKRPLHFAAHGKGSHAKDVVDVLIEEAGSHIDSPDSLSNSPLHWATKEDNQPILLALINGGANVNARGHIGKTPLHIAASHGYEETSDTLIKHGADVTIVDDNGQSPVDVAKGRRVQIVLKDAWVAQTKHNIPRQIFSVSPDPAVDQDPARTASIYLTEPKAIELDLHISQNSATPMQRSEGLLKKRQNLLDVESLEDMRTSTAPTKTGSYVGIMPRILSGARADLNRGFKNSSVKYREKCGQKQCAPRVRDAVKSVVLPSLSILNVELKDIRNLRGGKQEMQIKRRTSYLGLPSQHRLHHRLSSPVLTYKRKISPPLTPDKDSRVRSSSMCQIPSNRMAPLPSRVPPLPTRGVITPELRSVPSPEVIQERLPVTTTLVDLDMLRREGLQMQKEMLPPVPPVFSSELTKETSSLSSPRRESRRSETSQKEEKGDVPLTSPSDTVDMTRTFTSIPRPTFWIPAHDDMEVNEKSSDTMKTETSSNGTAFYIDLNDLEALASGNCSSCMKLLPEGSPAGKLDSAVTSNSEKELCKSCRPRVGSNEEVFWIPFGDEQEELDKQLKSKVESKNDNSRANTFGKSLDNNLENCKLPRTRDTSSVIQEDVKPAVAIATAENGDESHITVITSSELSMPSPTHLASFPSNITGFDVSCFCDNETGLCSCIISKKEFNSSPPVLDHDPKVGTKIANALDTVVRNGSKSMAAVKTVGEASSVRESTFAARTEENYSVPPSGESRTNKNTEIVLKSFPEIDVPRLAVERNESVRENSACDEERKESNGKEGFASSEVQQGTLLPPTPEPLNESSDTSPPMRAWSTPTPRPEETGTIRIVNPFPSPEPPVDKSAVHSPIGPSSECKSRNKKATAGKKGKKGKSKSSGSTKSTKPKPITKDQEQNGKSGKKKSKGKTQSEMKMITVQQREADDDLGLRTISQGSFEMPEDVPVPPTLTMDSSAARALSTRMLKGKVPVLSPIPESPRSKASTPGVTDTSEVVKENAHLQGRNAGVVPAAEETRTGDDENSVGIMPEEDYDVVDGWIGDTVRALGSCFPGFSGRNKDSRSDAGSDSEQKQPLIESPLGDPLGNNPKAGPENAADIYVYERDVQDEADDVLEHLVQRGLSLREKESGTRSDQVFVGDFVPNNTRHANPTREHSLEHCYCSRDPESDLSESEAEEHSLDYRTPSERSSEYSDTDSSYDSGGSESPHPFSSASSLNSSDTYISSPRDSLCTVTPTQERDTCSGNSVERDYYEHMASRGNSSDSSRTLTRSTPRSNGSLGSISQGPVGSLGSETSENLVHSRLSASSRTPSSTSRDEEIVWKKGNLLGRGAFGTVWCGLTDKGEMIAVKQVELNHSNWDEAEKQYEKLQEEVDLLKSLQHPNIVQFIGTCLDGGVVNIFMEFVPGGSIASVVARDIKGGNILINASGVLKLIDFGCAKRLYMNLSMSKSNILRSMKGTPYWMAPEVIRETGHGRKSDIWSDMPPMAAIFAIGSGSLTIPKLSDEFSESARDFVCKCLIRCEVLT</sequence>
<feature type="compositionally biased region" description="Low complexity" evidence="9">
    <location>
        <begin position="629"/>
        <end position="641"/>
    </location>
</feature>
<evidence type="ECO:0000313" key="11">
    <source>
        <dbReference type="EMBL" id="KAK2568162.1"/>
    </source>
</evidence>
<dbReference type="Proteomes" id="UP001249851">
    <property type="component" value="Unassembled WGS sequence"/>
</dbReference>
<evidence type="ECO:0000259" key="10">
    <source>
        <dbReference type="PROSITE" id="PS50011"/>
    </source>
</evidence>
<feature type="compositionally biased region" description="Basic and acidic residues" evidence="9">
    <location>
        <begin position="1393"/>
        <end position="1408"/>
    </location>
</feature>
<feature type="compositionally biased region" description="Low complexity" evidence="9">
    <location>
        <begin position="1518"/>
        <end position="1530"/>
    </location>
</feature>
<keyword evidence="2" id="KW-0808">Transferase</keyword>
<dbReference type="EMBL" id="JARQWQ010000012">
    <property type="protein sequence ID" value="KAK2568162.1"/>
    <property type="molecule type" value="Genomic_DNA"/>
</dbReference>
<feature type="compositionally biased region" description="Basic and acidic residues" evidence="9">
    <location>
        <begin position="642"/>
        <end position="659"/>
    </location>
</feature>
<organism evidence="11 12">
    <name type="scientific">Acropora cervicornis</name>
    <name type="common">Staghorn coral</name>
    <dbReference type="NCBI Taxonomy" id="6130"/>
    <lineage>
        <taxon>Eukaryota</taxon>
        <taxon>Metazoa</taxon>
        <taxon>Cnidaria</taxon>
        <taxon>Anthozoa</taxon>
        <taxon>Hexacorallia</taxon>
        <taxon>Scleractinia</taxon>
        <taxon>Astrocoeniina</taxon>
        <taxon>Acroporidae</taxon>
        <taxon>Acropora</taxon>
    </lineage>
</organism>
<feature type="region of interest" description="Disordered" evidence="9">
    <location>
        <begin position="621"/>
        <end position="672"/>
    </location>
</feature>
<feature type="repeat" description="ANK" evidence="6">
    <location>
        <begin position="295"/>
        <end position="327"/>
    </location>
</feature>
<feature type="region of interest" description="Disordered" evidence="9">
    <location>
        <begin position="1268"/>
        <end position="1315"/>
    </location>
</feature>
<feature type="repeat" description="ANK" evidence="6">
    <location>
        <begin position="262"/>
        <end position="294"/>
    </location>
</feature>
<dbReference type="Gene3D" id="1.10.510.10">
    <property type="entry name" value="Transferase(Phosphotransferase) domain 1"/>
    <property type="match status" value="1"/>
</dbReference>
<feature type="compositionally biased region" description="Polar residues" evidence="9">
    <location>
        <begin position="1437"/>
        <end position="1453"/>
    </location>
</feature>
<feature type="compositionally biased region" description="Polar residues" evidence="9">
    <location>
        <begin position="1493"/>
        <end position="1515"/>
    </location>
</feature>
<name>A0AAD9QV76_ACRCE</name>
<dbReference type="PROSITE" id="PS50297">
    <property type="entry name" value="ANK_REP_REGION"/>
    <property type="match status" value="3"/>
</dbReference>
<proteinExistence type="predicted"/>
<feature type="compositionally biased region" description="Polar residues" evidence="9">
    <location>
        <begin position="663"/>
        <end position="672"/>
    </location>
</feature>
<dbReference type="GO" id="GO:0004674">
    <property type="term" value="F:protein serine/threonine kinase activity"/>
    <property type="evidence" value="ECO:0007669"/>
    <property type="project" value="UniProtKB-KW"/>
</dbReference>
<dbReference type="InterPro" id="IPR000719">
    <property type="entry name" value="Prot_kinase_dom"/>
</dbReference>
<dbReference type="GO" id="GO:0035556">
    <property type="term" value="P:intracellular signal transduction"/>
    <property type="evidence" value="ECO:0007669"/>
    <property type="project" value="UniProtKB-ARBA"/>
</dbReference>
<feature type="compositionally biased region" description="Low complexity" evidence="9">
    <location>
        <begin position="1412"/>
        <end position="1436"/>
    </location>
</feature>
<keyword evidence="1" id="KW-0723">Serine/threonine-protein kinase</keyword>
<dbReference type="GO" id="GO:0005524">
    <property type="term" value="F:ATP binding"/>
    <property type="evidence" value="ECO:0007669"/>
    <property type="project" value="UniProtKB-UniRule"/>
</dbReference>
<dbReference type="PANTHER" id="PTHR11584:SF369">
    <property type="entry name" value="MITOGEN-ACTIVATED PROTEIN KINASE KINASE KINASE 19-RELATED"/>
    <property type="match status" value="1"/>
</dbReference>
<feature type="domain" description="Protein kinase" evidence="10">
    <location>
        <begin position="1538"/>
        <end position="1741"/>
    </location>
</feature>
<feature type="region of interest" description="Disordered" evidence="9">
    <location>
        <begin position="1189"/>
        <end position="1248"/>
    </location>
</feature>
<dbReference type="SMART" id="SM00248">
    <property type="entry name" value="ANK"/>
    <property type="match status" value="6"/>
</dbReference>
<dbReference type="SMART" id="SM00220">
    <property type="entry name" value="S_TKc"/>
    <property type="match status" value="1"/>
</dbReference>
<dbReference type="PROSITE" id="PS50088">
    <property type="entry name" value="ANK_REPEAT"/>
    <property type="match status" value="3"/>
</dbReference>
<feature type="compositionally biased region" description="Basic residues" evidence="9">
    <location>
        <begin position="1081"/>
        <end position="1096"/>
    </location>
</feature>
<feature type="binding site" evidence="7">
    <location>
        <position position="1566"/>
    </location>
    <ligand>
        <name>ATP</name>
        <dbReference type="ChEBI" id="CHEBI:30616"/>
    </ligand>
</feature>
<feature type="compositionally biased region" description="Basic and acidic residues" evidence="9">
    <location>
        <begin position="1338"/>
        <end position="1348"/>
    </location>
</feature>
<dbReference type="Gene3D" id="1.25.40.20">
    <property type="entry name" value="Ankyrin repeat-containing domain"/>
    <property type="match status" value="3"/>
</dbReference>
<evidence type="ECO:0000256" key="7">
    <source>
        <dbReference type="PROSITE-ProRule" id="PRU10141"/>
    </source>
</evidence>
<dbReference type="InterPro" id="IPR036770">
    <property type="entry name" value="Ankyrin_rpt-contain_sf"/>
</dbReference>
<protein>
    <submittedName>
        <fullName evidence="11">Mitogen-activated protein kinase kinase kinase 19</fullName>
    </submittedName>
</protein>
<dbReference type="PROSITE" id="PS00107">
    <property type="entry name" value="PROTEIN_KINASE_ATP"/>
    <property type="match status" value="1"/>
</dbReference>
<feature type="compositionally biased region" description="Basic and acidic residues" evidence="9">
    <location>
        <begin position="1454"/>
        <end position="1473"/>
    </location>
</feature>
<dbReference type="Pfam" id="PF12796">
    <property type="entry name" value="Ank_2"/>
    <property type="match status" value="2"/>
</dbReference>
<evidence type="ECO:0000256" key="1">
    <source>
        <dbReference type="ARBA" id="ARBA00022527"/>
    </source>
</evidence>
<feature type="repeat" description="ANK" evidence="6">
    <location>
        <begin position="80"/>
        <end position="112"/>
    </location>
</feature>
<feature type="compositionally biased region" description="Basic and acidic residues" evidence="9">
    <location>
        <begin position="1275"/>
        <end position="1289"/>
    </location>
</feature>
<keyword evidence="3 7" id="KW-0547">Nucleotide-binding</keyword>
<feature type="coiled-coil region" evidence="8">
    <location>
        <begin position="1568"/>
        <end position="1595"/>
    </location>
</feature>
<dbReference type="PANTHER" id="PTHR11584">
    <property type="entry name" value="SERINE/THREONINE PROTEIN KINASE"/>
    <property type="match status" value="1"/>
</dbReference>
<dbReference type="PROSITE" id="PS50011">
    <property type="entry name" value="PROTEIN_KINASE_DOM"/>
    <property type="match status" value="1"/>
</dbReference>
<feature type="compositionally biased region" description="Low complexity" evidence="9">
    <location>
        <begin position="1097"/>
        <end position="1108"/>
    </location>
</feature>
<dbReference type="SUPFAM" id="SSF56112">
    <property type="entry name" value="Protein kinase-like (PK-like)"/>
    <property type="match status" value="1"/>
</dbReference>
<evidence type="ECO:0000256" key="3">
    <source>
        <dbReference type="ARBA" id="ARBA00022741"/>
    </source>
</evidence>
<keyword evidence="6" id="KW-0040">ANK repeat</keyword>
<evidence type="ECO:0000256" key="6">
    <source>
        <dbReference type="PROSITE-ProRule" id="PRU00023"/>
    </source>
</evidence>
<evidence type="ECO:0000256" key="9">
    <source>
        <dbReference type="SAM" id="MobiDB-lite"/>
    </source>
</evidence>
<feature type="compositionally biased region" description="Basic and acidic residues" evidence="9">
    <location>
        <begin position="1368"/>
        <end position="1384"/>
    </location>
</feature>
<accession>A0AAD9QV76</accession>
<feature type="region of interest" description="Disordered" evidence="9">
    <location>
        <begin position="542"/>
        <end position="573"/>
    </location>
</feature>
<feature type="region of interest" description="Disordered" evidence="9">
    <location>
        <begin position="1338"/>
        <end position="1534"/>
    </location>
</feature>
<keyword evidence="5 7" id="KW-0067">ATP-binding</keyword>
<feature type="region of interest" description="Disordered" evidence="9">
    <location>
        <begin position="938"/>
        <end position="964"/>
    </location>
</feature>
<dbReference type="InterPro" id="IPR011009">
    <property type="entry name" value="Kinase-like_dom_sf"/>
</dbReference>
<evidence type="ECO:0000313" key="12">
    <source>
        <dbReference type="Proteomes" id="UP001249851"/>
    </source>
</evidence>
<feature type="compositionally biased region" description="Low complexity" evidence="9">
    <location>
        <begin position="1478"/>
        <end position="1492"/>
    </location>
</feature>
<dbReference type="InterPro" id="IPR017441">
    <property type="entry name" value="Protein_kinase_ATP_BS"/>
</dbReference>
<keyword evidence="4 11" id="KW-0418">Kinase</keyword>
<dbReference type="SUPFAM" id="SSF48403">
    <property type="entry name" value="Ankyrin repeat"/>
    <property type="match status" value="1"/>
</dbReference>
<dbReference type="Gene3D" id="3.30.200.20">
    <property type="entry name" value="Phosphorylase Kinase, domain 1"/>
    <property type="match status" value="1"/>
</dbReference>
<evidence type="ECO:0000256" key="5">
    <source>
        <dbReference type="ARBA" id="ARBA00022840"/>
    </source>
</evidence>
<evidence type="ECO:0000256" key="2">
    <source>
        <dbReference type="ARBA" id="ARBA00022679"/>
    </source>
</evidence>
<reference evidence="11" key="2">
    <citation type="journal article" date="2023" name="Science">
        <title>Genomic signatures of disease resistance in endangered staghorn corals.</title>
        <authorList>
            <person name="Vollmer S.V."/>
            <person name="Selwyn J.D."/>
            <person name="Despard B.A."/>
            <person name="Roesel C.L."/>
        </authorList>
    </citation>
    <scope>NUCLEOTIDE SEQUENCE</scope>
    <source>
        <strain evidence="11">K2</strain>
    </source>
</reference>
<feature type="compositionally biased region" description="Polar residues" evidence="9">
    <location>
        <begin position="552"/>
        <end position="561"/>
    </location>
</feature>